<dbReference type="RefSeq" id="WP_323576389.1">
    <property type="nucleotide sequence ID" value="NZ_JAYGJQ010000002.1"/>
</dbReference>
<dbReference type="PANTHER" id="PTHR30472">
    <property type="entry name" value="FERRIC ENTEROBACTIN TRANSPORT SYSTEM PERMEASE PROTEIN"/>
    <property type="match status" value="1"/>
</dbReference>
<feature type="transmembrane region" description="Helical" evidence="8">
    <location>
        <begin position="45"/>
        <end position="66"/>
    </location>
</feature>
<keyword evidence="6 8" id="KW-1133">Transmembrane helix</keyword>
<dbReference type="Proteomes" id="UP001302274">
    <property type="component" value="Unassembled WGS sequence"/>
</dbReference>
<feature type="transmembrane region" description="Helical" evidence="8">
    <location>
        <begin position="78"/>
        <end position="101"/>
    </location>
</feature>
<protein>
    <submittedName>
        <fullName evidence="9">Iron ABC transporter permease</fullName>
    </submittedName>
</protein>
<proteinExistence type="inferred from homology"/>
<feature type="transmembrane region" description="Helical" evidence="8">
    <location>
        <begin position="7"/>
        <end position="25"/>
    </location>
</feature>
<comment type="subcellular location">
    <subcellularLocation>
        <location evidence="1">Cell membrane</location>
        <topology evidence="1">Multi-pass membrane protein</topology>
    </subcellularLocation>
</comment>
<evidence type="ECO:0000256" key="1">
    <source>
        <dbReference type="ARBA" id="ARBA00004651"/>
    </source>
</evidence>
<keyword evidence="3" id="KW-0813">Transport</keyword>
<name>A0ABU5VW30_9BACT</name>
<evidence type="ECO:0000313" key="9">
    <source>
        <dbReference type="EMBL" id="MEA9356588.1"/>
    </source>
</evidence>
<evidence type="ECO:0000256" key="7">
    <source>
        <dbReference type="ARBA" id="ARBA00023136"/>
    </source>
</evidence>
<keyword evidence="10" id="KW-1185">Reference proteome</keyword>
<dbReference type="EMBL" id="JAYGJQ010000002">
    <property type="protein sequence ID" value="MEA9356588.1"/>
    <property type="molecule type" value="Genomic_DNA"/>
</dbReference>
<organism evidence="9 10">
    <name type="scientific">Bacteriovorax antarcticus</name>
    <dbReference type="NCBI Taxonomy" id="3088717"/>
    <lineage>
        <taxon>Bacteria</taxon>
        <taxon>Pseudomonadati</taxon>
        <taxon>Bdellovibrionota</taxon>
        <taxon>Bacteriovoracia</taxon>
        <taxon>Bacteriovoracales</taxon>
        <taxon>Bacteriovoracaceae</taxon>
        <taxon>Bacteriovorax</taxon>
    </lineage>
</organism>
<evidence type="ECO:0000256" key="2">
    <source>
        <dbReference type="ARBA" id="ARBA00007935"/>
    </source>
</evidence>
<feature type="transmembrane region" description="Helical" evidence="8">
    <location>
        <begin position="131"/>
        <end position="154"/>
    </location>
</feature>
<sequence length="317" mass="34110">MRPLITIFSFLLITGLLSLVLFAYGDAGFTLSNEVVLWQLRFPKIIVAIMAGGMLASSGLLLQVFFQNPLAGPDLLGINAGSCLGVAIAIMGASFIPAGLVEISQPVMAMLGALAVFLILGFLVQKNLSRISLLILGLLIANFTSSFISILVSMTPSLQVKNFLVWSMGSFQGLTIVELPLFVTLASIGLVSMLFLPKKLNQFIIGENYAKSMGVNVRTFKIILILICSYLVAIVTAYCGPIGFIGIIAPHIARSFIKRSDISLVMPAVFLVGSILALFTELILIITSPYSLTTNSILGLIGAPLIAIYLYKERRML</sequence>
<feature type="transmembrane region" description="Helical" evidence="8">
    <location>
        <begin position="264"/>
        <end position="286"/>
    </location>
</feature>
<dbReference type="InterPro" id="IPR037294">
    <property type="entry name" value="ABC_BtuC-like"/>
</dbReference>
<keyword evidence="7 8" id="KW-0472">Membrane</keyword>
<dbReference type="Pfam" id="PF01032">
    <property type="entry name" value="FecCD"/>
    <property type="match status" value="1"/>
</dbReference>
<reference evidence="9 10" key="1">
    <citation type="submission" date="2023-11" db="EMBL/GenBank/DDBJ databases">
        <title>A Novel Polar Bacteriovorax (B. antarcticus) Isolated from the Biocrust in Antarctica.</title>
        <authorList>
            <person name="Mun W."/>
            <person name="Choi S.Y."/>
            <person name="Mitchell R.J."/>
        </authorList>
    </citation>
    <scope>NUCLEOTIDE SEQUENCE [LARGE SCALE GENOMIC DNA]</scope>
    <source>
        <strain evidence="9 10">PP10</strain>
    </source>
</reference>
<feature type="transmembrane region" description="Helical" evidence="8">
    <location>
        <begin position="107"/>
        <end position="124"/>
    </location>
</feature>
<feature type="transmembrane region" description="Helical" evidence="8">
    <location>
        <begin position="174"/>
        <end position="196"/>
    </location>
</feature>
<dbReference type="Gene3D" id="1.10.3470.10">
    <property type="entry name" value="ABC transporter involved in vitamin B12 uptake, BtuC"/>
    <property type="match status" value="1"/>
</dbReference>
<keyword evidence="4" id="KW-1003">Cell membrane</keyword>
<evidence type="ECO:0000256" key="6">
    <source>
        <dbReference type="ARBA" id="ARBA00022989"/>
    </source>
</evidence>
<dbReference type="InterPro" id="IPR000522">
    <property type="entry name" value="ABC_transptr_permease_BtuC"/>
</dbReference>
<evidence type="ECO:0000256" key="4">
    <source>
        <dbReference type="ARBA" id="ARBA00022475"/>
    </source>
</evidence>
<accession>A0ABU5VW30</accession>
<evidence type="ECO:0000256" key="8">
    <source>
        <dbReference type="SAM" id="Phobius"/>
    </source>
</evidence>
<dbReference type="SUPFAM" id="SSF81345">
    <property type="entry name" value="ABC transporter involved in vitamin B12 uptake, BtuC"/>
    <property type="match status" value="1"/>
</dbReference>
<feature type="transmembrane region" description="Helical" evidence="8">
    <location>
        <begin position="292"/>
        <end position="311"/>
    </location>
</feature>
<gene>
    <name evidence="9" type="ORF">SHI21_10250</name>
</gene>
<comment type="similarity">
    <text evidence="2">Belongs to the binding-protein-dependent transport system permease family. FecCD subfamily.</text>
</comment>
<evidence type="ECO:0000313" key="10">
    <source>
        <dbReference type="Proteomes" id="UP001302274"/>
    </source>
</evidence>
<dbReference type="PANTHER" id="PTHR30472:SF41">
    <property type="entry name" value="TRANSPORT SYSTEM PERMEASE PROTEIN"/>
    <property type="match status" value="1"/>
</dbReference>
<evidence type="ECO:0000256" key="3">
    <source>
        <dbReference type="ARBA" id="ARBA00022448"/>
    </source>
</evidence>
<evidence type="ECO:0000256" key="5">
    <source>
        <dbReference type="ARBA" id="ARBA00022692"/>
    </source>
</evidence>
<keyword evidence="5 8" id="KW-0812">Transmembrane</keyword>
<comment type="caution">
    <text evidence="9">The sequence shown here is derived from an EMBL/GenBank/DDBJ whole genome shotgun (WGS) entry which is preliminary data.</text>
</comment>